<protein>
    <submittedName>
        <fullName evidence="1">Uncharacterized protein</fullName>
    </submittedName>
</protein>
<dbReference type="AlphaFoldDB" id="A0A212CCZ9"/>
<reference evidence="1 2" key="1">
    <citation type="journal article" date="2018" name="Mol. Genet. Genomics">
        <title>The red deer Cervus elaphus genome CerEla1.0: sequencing, annotating, genes, and chromosomes.</title>
        <authorList>
            <person name="Bana N.A."/>
            <person name="Nyiri A."/>
            <person name="Nagy J."/>
            <person name="Frank K."/>
            <person name="Nagy T."/>
            <person name="Steger V."/>
            <person name="Schiller M."/>
            <person name="Lakatos P."/>
            <person name="Sugar L."/>
            <person name="Horn P."/>
            <person name="Barta E."/>
            <person name="Orosz L."/>
        </authorList>
    </citation>
    <scope>NUCLEOTIDE SEQUENCE [LARGE SCALE GENOMIC DNA]</scope>
    <source>
        <strain evidence="1">Hungarian</strain>
    </source>
</reference>
<name>A0A212CCZ9_CEREH</name>
<proteinExistence type="predicted"/>
<keyword evidence="2" id="KW-1185">Reference proteome</keyword>
<evidence type="ECO:0000313" key="2">
    <source>
        <dbReference type="Proteomes" id="UP000242450"/>
    </source>
</evidence>
<gene>
    <name evidence="1" type="ORF">Celaphus_00013986</name>
</gene>
<organism evidence="1 2">
    <name type="scientific">Cervus elaphus hippelaphus</name>
    <name type="common">European red deer</name>
    <dbReference type="NCBI Taxonomy" id="46360"/>
    <lineage>
        <taxon>Eukaryota</taxon>
        <taxon>Metazoa</taxon>
        <taxon>Chordata</taxon>
        <taxon>Craniata</taxon>
        <taxon>Vertebrata</taxon>
        <taxon>Euteleostomi</taxon>
        <taxon>Mammalia</taxon>
        <taxon>Eutheria</taxon>
        <taxon>Laurasiatheria</taxon>
        <taxon>Artiodactyla</taxon>
        <taxon>Ruminantia</taxon>
        <taxon>Pecora</taxon>
        <taxon>Cervidae</taxon>
        <taxon>Cervinae</taxon>
        <taxon>Cervus</taxon>
    </lineage>
</organism>
<comment type="caution">
    <text evidence="1">The sequence shown here is derived from an EMBL/GenBank/DDBJ whole genome shotgun (WGS) entry which is preliminary data.</text>
</comment>
<sequence length="50" mass="5934">MPSKYISCYTCQALLLHRDYLCAYSSKCGVTFHLCGRMDRIWKKMFLFFG</sequence>
<dbReference type="Proteomes" id="UP000242450">
    <property type="component" value="Chromosome 22"/>
</dbReference>
<accession>A0A212CCZ9</accession>
<dbReference type="EMBL" id="MKHE01000022">
    <property type="protein sequence ID" value="OWK03847.1"/>
    <property type="molecule type" value="Genomic_DNA"/>
</dbReference>
<evidence type="ECO:0000313" key="1">
    <source>
        <dbReference type="EMBL" id="OWK03847.1"/>
    </source>
</evidence>